<dbReference type="AlphaFoldDB" id="A0A1J4KKN3"/>
<dbReference type="EMBL" id="MLAK01000577">
    <property type="protein sequence ID" value="OHT11865.1"/>
    <property type="molecule type" value="Genomic_DNA"/>
</dbReference>
<dbReference type="VEuPathDB" id="TrichDB:TRFO_18552"/>
<name>A0A1J4KKN3_9EUKA</name>
<sequence>MEDLFTQPIELYHGRIPFLVADIVNELKKLEAESNPHIFDPDFTDASFEEFVSQAKLKHIRDYSPFENVSTLSVTLLHFLNGMTTDAPLVTAEVVVKLLREYLDESPHAIHHIRKCLVRLYPGRYRTILFICQFLSGVTAVDLDQLFRYFRQSFFGKDALNELKTDLRTLFKLMVTHSSEIFNGAILGNAAFLNERQITGLIKRHINHELSQFDSVCPTPELSPVTPRNVSLFSPSKNPFDELDADDSFYTGRNGFNQKSTQITPLSIQHQDVFSQDPESSNDENSENGKKFKKHKAKNQNLEGTFVKSPGRDPHGHEIFDAQNEIQPNHTEFSKPPK</sequence>
<feature type="compositionally biased region" description="Basic and acidic residues" evidence="1">
    <location>
        <begin position="310"/>
        <end position="320"/>
    </location>
</feature>
<evidence type="ECO:0000313" key="3">
    <source>
        <dbReference type="Proteomes" id="UP000179807"/>
    </source>
</evidence>
<reference evidence="2" key="1">
    <citation type="submission" date="2016-10" db="EMBL/GenBank/DDBJ databases">
        <authorList>
            <person name="Benchimol M."/>
            <person name="Almeida L.G."/>
            <person name="Vasconcelos A.T."/>
            <person name="Perreira-Neves A."/>
            <person name="Rosa I.A."/>
            <person name="Tasca T."/>
            <person name="Bogo M.R."/>
            <person name="de Souza W."/>
        </authorList>
    </citation>
    <scope>NUCLEOTIDE SEQUENCE [LARGE SCALE GENOMIC DNA]</scope>
    <source>
        <strain evidence="2">K</strain>
    </source>
</reference>
<evidence type="ECO:0000313" key="2">
    <source>
        <dbReference type="EMBL" id="OHT11865.1"/>
    </source>
</evidence>
<organism evidence="2 3">
    <name type="scientific">Tritrichomonas foetus</name>
    <dbReference type="NCBI Taxonomy" id="1144522"/>
    <lineage>
        <taxon>Eukaryota</taxon>
        <taxon>Metamonada</taxon>
        <taxon>Parabasalia</taxon>
        <taxon>Tritrichomonadida</taxon>
        <taxon>Tritrichomonadidae</taxon>
        <taxon>Tritrichomonas</taxon>
    </lineage>
</organism>
<keyword evidence="3" id="KW-1185">Reference proteome</keyword>
<feature type="region of interest" description="Disordered" evidence="1">
    <location>
        <begin position="272"/>
        <end position="338"/>
    </location>
</feature>
<gene>
    <name evidence="2" type="ORF">TRFO_18552</name>
</gene>
<dbReference type="GeneID" id="94834959"/>
<dbReference type="Proteomes" id="UP000179807">
    <property type="component" value="Unassembled WGS sequence"/>
</dbReference>
<evidence type="ECO:0008006" key="4">
    <source>
        <dbReference type="Google" id="ProtNLM"/>
    </source>
</evidence>
<accession>A0A1J4KKN3</accession>
<protein>
    <recommendedName>
        <fullName evidence="4">Rho-GAP domain-containing protein</fullName>
    </recommendedName>
</protein>
<dbReference type="InterPro" id="IPR008936">
    <property type="entry name" value="Rho_GTPase_activation_prot"/>
</dbReference>
<dbReference type="Gene3D" id="1.10.555.10">
    <property type="entry name" value="Rho GTPase activation protein"/>
    <property type="match status" value="1"/>
</dbReference>
<proteinExistence type="predicted"/>
<evidence type="ECO:0000256" key="1">
    <source>
        <dbReference type="SAM" id="MobiDB-lite"/>
    </source>
</evidence>
<dbReference type="RefSeq" id="XP_068365001.1">
    <property type="nucleotide sequence ID" value="XM_068500255.1"/>
</dbReference>
<comment type="caution">
    <text evidence="2">The sequence shown here is derived from an EMBL/GenBank/DDBJ whole genome shotgun (WGS) entry which is preliminary data.</text>
</comment>